<evidence type="ECO:0000313" key="3">
    <source>
        <dbReference type="EMBL" id="CAB9525304.1"/>
    </source>
</evidence>
<dbReference type="GO" id="GO:0005737">
    <property type="term" value="C:cytoplasm"/>
    <property type="evidence" value="ECO:0007669"/>
    <property type="project" value="TreeGrafter"/>
</dbReference>
<reference evidence="3" key="1">
    <citation type="submission" date="2020-06" db="EMBL/GenBank/DDBJ databases">
        <authorList>
            <consortium name="Plant Systems Biology data submission"/>
        </authorList>
    </citation>
    <scope>NUCLEOTIDE SEQUENCE</scope>
    <source>
        <strain evidence="3">D6</strain>
    </source>
</reference>
<sequence length="540" mass="60436">MKTSVRHAEKRRTSTCRFADRIAQFCVQHFKQHIPSSFREEQKQTCLAAIVAFVEGNDNNSEELDNGCIYMLGMGVGTKFLPNELLDEEIKLDHSSCTTGNLVGGYGRRVRDCHAEVLAKRAFQRQILLTMLQDLNLLPGSPDPLPILRRVQVDDNTKDVCYGLRPGVSLHMYTSSAPCGNATLKKFATMTKEIFQENLADNEWPKTVHEPILGHSIPLGQFALLVKKERIPPPASKSPPSLESSEHNSNLQKRKPPKDCPATQSTDWCPPGTSTVWSGQGTIHTCSDKICRWNCLGLQGSLLASLLEHPLKMATLTVGRKLTESVCRRAVCCRASAGKRKKNKQKMIDQDSPPKWASYQVNHPTIMGTSVYMDDSGVIETPSPEKNESNGDNMRVEGQDVRFHSTLSWAWWPFIEYDNSFPLGYQQKNGEVVAECIDGATGLVAVVTSHSEQEGVDTSSSEPFLSRVSTVALVDLYCQVAAAMVRDECKNTSKLSRPKTLVDLRAFKRQTSPVYEAQKEELLTKHPLFRQWKRRENKID</sequence>
<dbReference type="PANTHER" id="PTHR10910">
    <property type="entry name" value="EUKARYOTE SPECIFIC DSRNA BINDING PROTEIN"/>
    <property type="match status" value="1"/>
</dbReference>
<dbReference type="InterPro" id="IPR002466">
    <property type="entry name" value="A_deamin"/>
</dbReference>
<comment type="caution">
    <text evidence="3">The sequence shown here is derived from an EMBL/GenBank/DDBJ whole genome shotgun (WGS) entry which is preliminary data.</text>
</comment>
<evidence type="ECO:0000259" key="2">
    <source>
        <dbReference type="PROSITE" id="PS50141"/>
    </source>
</evidence>
<evidence type="ECO:0000313" key="4">
    <source>
        <dbReference type="Proteomes" id="UP001153069"/>
    </source>
</evidence>
<dbReference type="AlphaFoldDB" id="A0A9N8ETP4"/>
<feature type="region of interest" description="Disordered" evidence="1">
    <location>
        <begin position="233"/>
        <end position="266"/>
    </location>
</feature>
<dbReference type="GO" id="GO:0008251">
    <property type="term" value="F:tRNA-specific adenosine deaminase activity"/>
    <property type="evidence" value="ECO:0007669"/>
    <property type="project" value="TreeGrafter"/>
</dbReference>
<dbReference type="GO" id="GO:0005730">
    <property type="term" value="C:nucleolus"/>
    <property type="evidence" value="ECO:0007669"/>
    <property type="project" value="TreeGrafter"/>
</dbReference>
<dbReference type="GO" id="GO:0003725">
    <property type="term" value="F:double-stranded RNA binding"/>
    <property type="evidence" value="ECO:0007669"/>
    <property type="project" value="TreeGrafter"/>
</dbReference>
<accession>A0A9N8ETP4</accession>
<feature type="domain" description="A to I editase" evidence="2">
    <location>
        <begin position="73"/>
        <end position="397"/>
    </location>
</feature>
<dbReference type="PROSITE" id="PS50141">
    <property type="entry name" value="A_DEAMIN_EDITASE"/>
    <property type="match status" value="1"/>
</dbReference>
<evidence type="ECO:0000256" key="1">
    <source>
        <dbReference type="SAM" id="MobiDB-lite"/>
    </source>
</evidence>
<dbReference type="GO" id="GO:0006396">
    <property type="term" value="P:RNA processing"/>
    <property type="evidence" value="ECO:0007669"/>
    <property type="project" value="InterPro"/>
</dbReference>
<proteinExistence type="predicted"/>
<feature type="compositionally biased region" description="Polar residues" evidence="1">
    <location>
        <begin position="238"/>
        <end position="251"/>
    </location>
</feature>
<name>A0A9N8ETP4_9STRA</name>
<dbReference type="SMART" id="SM00552">
    <property type="entry name" value="ADEAMc"/>
    <property type="match status" value="1"/>
</dbReference>
<keyword evidence="4" id="KW-1185">Reference proteome</keyword>
<dbReference type="OrthoDB" id="47001at2759"/>
<organism evidence="3 4">
    <name type="scientific">Seminavis robusta</name>
    <dbReference type="NCBI Taxonomy" id="568900"/>
    <lineage>
        <taxon>Eukaryota</taxon>
        <taxon>Sar</taxon>
        <taxon>Stramenopiles</taxon>
        <taxon>Ochrophyta</taxon>
        <taxon>Bacillariophyta</taxon>
        <taxon>Bacillariophyceae</taxon>
        <taxon>Bacillariophycidae</taxon>
        <taxon>Naviculales</taxon>
        <taxon>Naviculaceae</taxon>
        <taxon>Seminavis</taxon>
    </lineage>
</organism>
<dbReference type="GO" id="GO:0003726">
    <property type="term" value="F:double-stranded RNA adenosine deaminase activity"/>
    <property type="evidence" value="ECO:0007669"/>
    <property type="project" value="TreeGrafter"/>
</dbReference>
<protein>
    <submittedName>
        <fullName evidence="3">Stranded RNA-specific editase B2</fullName>
    </submittedName>
</protein>
<dbReference type="Proteomes" id="UP001153069">
    <property type="component" value="Unassembled WGS sequence"/>
</dbReference>
<gene>
    <name evidence="3" type="ORF">SEMRO_1658_G289140.1</name>
</gene>
<dbReference type="EMBL" id="CAICTM010001656">
    <property type="protein sequence ID" value="CAB9525304.1"/>
    <property type="molecule type" value="Genomic_DNA"/>
</dbReference>
<dbReference type="PANTHER" id="PTHR10910:SF62">
    <property type="entry name" value="AT07585P-RELATED"/>
    <property type="match status" value="1"/>
</dbReference>
<dbReference type="Pfam" id="PF02137">
    <property type="entry name" value="A_deamin"/>
    <property type="match status" value="1"/>
</dbReference>
<dbReference type="GO" id="GO:0006382">
    <property type="term" value="P:adenosine to inosine editing"/>
    <property type="evidence" value="ECO:0007669"/>
    <property type="project" value="TreeGrafter"/>
</dbReference>